<keyword evidence="4 8" id="KW-0378">Hydrolase</keyword>
<evidence type="ECO:0000256" key="1">
    <source>
        <dbReference type="ARBA" id="ARBA00008136"/>
    </source>
</evidence>
<dbReference type="RefSeq" id="WP_308427847.1">
    <property type="nucleotide sequence ID" value="NZ_BMGJ01000005.1"/>
</dbReference>
<evidence type="ECO:0000256" key="2">
    <source>
        <dbReference type="ARBA" id="ARBA00022670"/>
    </source>
</evidence>
<dbReference type="EMBL" id="BMGJ01000005">
    <property type="protein sequence ID" value="GGD62161.1"/>
    <property type="molecule type" value="Genomic_DNA"/>
</dbReference>
<keyword evidence="3" id="KW-0227">DNA damage</keyword>
<gene>
    <name evidence="9" type="ORF">GCM10011357_16790</name>
</gene>
<organism evidence="9 10">
    <name type="scientific">Lacimicrobium alkaliphilum</name>
    <dbReference type="NCBI Taxonomy" id="1526571"/>
    <lineage>
        <taxon>Bacteria</taxon>
        <taxon>Pseudomonadati</taxon>
        <taxon>Pseudomonadota</taxon>
        <taxon>Gammaproteobacteria</taxon>
        <taxon>Alteromonadales</taxon>
        <taxon>Alteromonadaceae</taxon>
        <taxon>Lacimicrobium</taxon>
    </lineage>
</organism>
<dbReference type="SUPFAM" id="SSF143081">
    <property type="entry name" value="BB1717-like"/>
    <property type="match status" value="1"/>
</dbReference>
<sequence>MFGSVKMCGRLNVIDDPGVRDLCDQLGISLWPEQGQIFSRFIRAAQPVSLIRQLQGKRCMQNAIWWLLLEPTIEGFKPSRFASFNTRYDKLDVPRSAGFHAYRHSRCIIPVKGFGETEYQNGKPVHYHDLEAEAGQALALGGLCREWHHHSTGQHMLSCSVITLTSHPKLVNIHGKSMPLILPQQDDTLSLWLDESITNTEIFNDLLAPKIPANLIATPIDKPASHQPVAGPFVIEAD</sequence>
<dbReference type="EC" id="3.4.-.-" evidence="8"/>
<protein>
    <recommendedName>
        <fullName evidence="8">Abasic site processing protein</fullName>
        <ecNumber evidence="8">3.4.-.-</ecNumber>
    </recommendedName>
</protein>
<accession>A0ABQ1R8I3</accession>
<comment type="caution">
    <text evidence="9">The sequence shown here is derived from an EMBL/GenBank/DDBJ whole genome shotgun (WGS) entry which is preliminary data.</text>
</comment>
<evidence type="ECO:0000256" key="5">
    <source>
        <dbReference type="ARBA" id="ARBA00023124"/>
    </source>
</evidence>
<evidence type="ECO:0000256" key="7">
    <source>
        <dbReference type="ARBA" id="ARBA00023239"/>
    </source>
</evidence>
<dbReference type="InterPro" id="IPR003738">
    <property type="entry name" value="SRAP"/>
</dbReference>
<keyword evidence="10" id="KW-1185">Reference proteome</keyword>
<proteinExistence type="inferred from homology"/>
<keyword evidence="6" id="KW-0238">DNA-binding</keyword>
<reference evidence="10" key="1">
    <citation type="journal article" date="2019" name="Int. J. Syst. Evol. Microbiol.">
        <title>The Global Catalogue of Microorganisms (GCM) 10K type strain sequencing project: providing services to taxonomists for standard genome sequencing and annotation.</title>
        <authorList>
            <consortium name="The Broad Institute Genomics Platform"/>
            <consortium name="The Broad Institute Genome Sequencing Center for Infectious Disease"/>
            <person name="Wu L."/>
            <person name="Ma J."/>
        </authorList>
    </citation>
    <scope>NUCLEOTIDE SEQUENCE [LARGE SCALE GENOMIC DNA]</scope>
    <source>
        <strain evidence="10">CGMCC 1.12923</strain>
    </source>
</reference>
<name>A0ABQ1R8I3_9ALTE</name>
<keyword evidence="5" id="KW-0190">Covalent protein-DNA linkage</keyword>
<evidence type="ECO:0000256" key="8">
    <source>
        <dbReference type="RuleBase" id="RU364100"/>
    </source>
</evidence>
<keyword evidence="7" id="KW-0456">Lyase</keyword>
<evidence type="ECO:0000313" key="9">
    <source>
        <dbReference type="EMBL" id="GGD62161.1"/>
    </source>
</evidence>
<dbReference type="PANTHER" id="PTHR13604:SF0">
    <property type="entry name" value="ABASIC SITE PROCESSING PROTEIN HMCES"/>
    <property type="match status" value="1"/>
</dbReference>
<keyword evidence="2 8" id="KW-0645">Protease</keyword>
<evidence type="ECO:0000256" key="4">
    <source>
        <dbReference type="ARBA" id="ARBA00022801"/>
    </source>
</evidence>
<dbReference type="Pfam" id="PF02586">
    <property type="entry name" value="SRAP"/>
    <property type="match status" value="1"/>
</dbReference>
<dbReference type="Gene3D" id="3.90.1680.10">
    <property type="entry name" value="SOS response associated peptidase-like"/>
    <property type="match status" value="1"/>
</dbReference>
<evidence type="ECO:0000256" key="3">
    <source>
        <dbReference type="ARBA" id="ARBA00022763"/>
    </source>
</evidence>
<dbReference type="PANTHER" id="PTHR13604">
    <property type="entry name" value="DC12-RELATED"/>
    <property type="match status" value="1"/>
</dbReference>
<dbReference type="InterPro" id="IPR036590">
    <property type="entry name" value="SRAP-like"/>
</dbReference>
<evidence type="ECO:0000313" key="10">
    <source>
        <dbReference type="Proteomes" id="UP000614272"/>
    </source>
</evidence>
<dbReference type="Proteomes" id="UP000614272">
    <property type="component" value="Unassembled WGS sequence"/>
</dbReference>
<comment type="similarity">
    <text evidence="1 8">Belongs to the SOS response-associated peptidase family.</text>
</comment>
<evidence type="ECO:0000256" key="6">
    <source>
        <dbReference type="ARBA" id="ARBA00023125"/>
    </source>
</evidence>